<proteinExistence type="predicted"/>
<dbReference type="EMBL" id="HBIP01001356">
    <property type="protein sequence ID" value="CAE0485541.1"/>
    <property type="molecule type" value="Transcribed_RNA"/>
</dbReference>
<organism evidence="1">
    <name type="scientific">Dunaliella tertiolecta</name>
    <name type="common">Green alga</name>
    <dbReference type="NCBI Taxonomy" id="3047"/>
    <lineage>
        <taxon>Eukaryota</taxon>
        <taxon>Viridiplantae</taxon>
        <taxon>Chlorophyta</taxon>
        <taxon>core chlorophytes</taxon>
        <taxon>Chlorophyceae</taxon>
        <taxon>CS clade</taxon>
        <taxon>Chlamydomonadales</taxon>
        <taxon>Dunaliellaceae</taxon>
        <taxon>Dunaliella</taxon>
    </lineage>
</organism>
<name>A0A7S3QKJ9_DUNTE</name>
<dbReference type="AlphaFoldDB" id="A0A7S3QKJ9"/>
<gene>
    <name evidence="1" type="ORF">DTER00134_LOCUS580</name>
</gene>
<protein>
    <submittedName>
        <fullName evidence="1">Uncharacterized protein</fullName>
    </submittedName>
</protein>
<sequence>MLPQLELPLTPFPLATMLCRSRNLGSMPSQLVVALVAFLAGSCEAASLPSDPLSSRPSVSEALISHLVFLAPRAEDLHTPRGLATVARALRTLFALSTSGTAPGRALGQLCQQADVPGRILQALAHDTSQLLHAASSNSSGTLSAHQQQQQQQEVAELYVQLLAAGVAYLGFSSGLFSAPGGRRVLDGPSQRPSRAWLLVPGRLQALGRPLQDAAALAFGSVGNNNRGPAEAGSLKPESKNMAGGALRNLMMTLALPMCTSKSQDDVVELMEFAMRFSHSLYEAGYVGLLQGLVQSATHCLATAPAEAKQLATFVGAASGSLLRAVEVIGGRLNVWGVKLQRPSTLSSTGPEFGCDLTFPSDGGKDGVSAAEAQAFIQENIGFVLDVGNELLAAVQLANA</sequence>
<evidence type="ECO:0000313" key="1">
    <source>
        <dbReference type="EMBL" id="CAE0485541.1"/>
    </source>
</evidence>
<reference evidence="1" key="1">
    <citation type="submission" date="2021-01" db="EMBL/GenBank/DDBJ databases">
        <authorList>
            <person name="Corre E."/>
            <person name="Pelletier E."/>
            <person name="Niang G."/>
            <person name="Scheremetjew M."/>
            <person name="Finn R."/>
            <person name="Kale V."/>
            <person name="Holt S."/>
            <person name="Cochrane G."/>
            <person name="Meng A."/>
            <person name="Brown T."/>
            <person name="Cohen L."/>
        </authorList>
    </citation>
    <scope>NUCLEOTIDE SEQUENCE</scope>
    <source>
        <strain evidence="1">CCMP1320</strain>
    </source>
</reference>
<accession>A0A7S3QKJ9</accession>